<dbReference type="Proteomes" id="UP000682877">
    <property type="component" value="Chromosome 8"/>
</dbReference>
<evidence type="ECO:0000256" key="1">
    <source>
        <dbReference type="SAM" id="MobiDB-lite"/>
    </source>
</evidence>
<evidence type="ECO:0000313" key="3">
    <source>
        <dbReference type="Proteomes" id="UP000682877"/>
    </source>
</evidence>
<proteinExistence type="predicted"/>
<sequence length="326" mass="37027">MARTCTEDDEKALLISHRNQEDEEDDDVEEEDEALSLCDLPVNLPNENGELRSIVKEEDEEFEFGIGSSFRAGSDSCEPAPEMSTADELFFKGRILPLRHSVSLDAGLNEPTRLITRSESVEYRRTGIRSDRKIKNNFIDYSQPSPQPQIRRSSSMTARVNSIRNPKSSSIWDFLRLGLVRTPEIELRTTAGNARLSVSRNSSCSSTSTSSNSKKTGSGESRSRNRRRSFLFSDCKCSVSTETMMVPVKIKVETEEKQRMMEKKTAKKEEKSAMARKRTFEWLKELSQVGEMICSWWPSSPEPSYRRLQVKATSTAMAKSEFEFPS</sequence>
<keyword evidence="3" id="KW-1185">Reference proteome</keyword>
<accession>A0A8S2BCH6</accession>
<feature type="region of interest" description="Disordered" evidence="1">
    <location>
        <begin position="196"/>
        <end position="225"/>
    </location>
</feature>
<dbReference type="PANTHER" id="PTHR33922:SF2">
    <property type="entry name" value="OS07G0589600 PROTEIN"/>
    <property type="match status" value="1"/>
</dbReference>
<dbReference type="PANTHER" id="PTHR33922">
    <property type="entry name" value="OS01G0888066 PROTEIN-RELATED"/>
    <property type="match status" value="1"/>
</dbReference>
<evidence type="ECO:0000313" key="2">
    <source>
        <dbReference type="EMBL" id="CAE6262272.1"/>
    </source>
</evidence>
<dbReference type="EMBL" id="LR999458">
    <property type="protein sequence ID" value="CAE6262272.1"/>
    <property type="molecule type" value="Genomic_DNA"/>
</dbReference>
<organism evidence="2 3">
    <name type="scientific">Arabidopsis arenosa</name>
    <name type="common">Sand rock-cress</name>
    <name type="synonym">Cardaminopsis arenosa</name>
    <dbReference type="NCBI Taxonomy" id="38785"/>
    <lineage>
        <taxon>Eukaryota</taxon>
        <taxon>Viridiplantae</taxon>
        <taxon>Streptophyta</taxon>
        <taxon>Embryophyta</taxon>
        <taxon>Tracheophyta</taxon>
        <taxon>Spermatophyta</taxon>
        <taxon>Magnoliopsida</taxon>
        <taxon>eudicotyledons</taxon>
        <taxon>Gunneridae</taxon>
        <taxon>Pentapetalae</taxon>
        <taxon>rosids</taxon>
        <taxon>malvids</taxon>
        <taxon>Brassicales</taxon>
        <taxon>Brassicaceae</taxon>
        <taxon>Camelineae</taxon>
        <taxon>Arabidopsis</taxon>
    </lineage>
</organism>
<feature type="compositionally biased region" description="Acidic residues" evidence="1">
    <location>
        <begin position="21"/>
        <end position="33"/>
    </location>
</feature>
<protein>
    <submittedName>
        <fullName evidence="2">Uncharacterized protein</fullName>
    </submittedName>
</protein>
<feature type="compositionally biased region" description="Low complexity" evidence="1">
    <location>
        <begin position="197"/>
        <end position="220"/>
    </location>
</feature>
<feature type="region of interest" description="Disordered" evidence="1">
    <location>
        <begin position="1"/>
        <end position="33"/>
    </location>
</feature>
<reference evidence="2" key="1">
    <citation type="submission" date="2021-01" db="EMBL/GenBank/DDBJ databases">
        <authorList>
            <person name="Bezrukov I."/>
        </authorList>
    </citation>
    <scope>NUCLEOTIDE SEQUENCE</scope>
</reference>
<dbReference type="AlphaFoldDB" id="A0A8S2BCH6"/>
<gene>
    <name evidence="2" type="ORF">AARE701A_LOCUS22506</name>
</gene>
<name>A0A8S2BCH6_ARAAE</name>